<dbReference type="EMBL" id="FMYQ01000049">
    <property type="protein sequence ID" value="SDE44105.1"/>
    <property type="molecule type" value="Genomic_DNA"/>
</dbReference>
<evidence type="ECO:0000313" key="2">
    <source>
        <dbReference type="Proteomes" id="UP000198908"/>
    </source>
</evidence>
<organism evidence="1 2">
    <name type="scientific">Paraburkholderia lycopersici</name>
    <dbReference type="NCBI Taxonomy" id="416944"/>
    <lineage>
        <taxon>Bacteria</taxon>
        <taxon>Pseudomonadati</taxon>
        <taxon>Pseudomonadota</taxon>
        <taxon>Betaproteobacteria</taxon>
        <taxon>Burkholderiales</taxon>
        <taxon>Burkholderiaceae</taxon>
        <taxon>Paraburkholderia</taxon>
    </lineage>
</organism>
<accession>A0A1G7D052</accession>
<name>A0A1G7D052_9BURK</name>
<dbReference type="AlphaFoldDB" id="A0A1G7D052"/>
<keyword evidence="2" id="KW-1185">Reference proteome</keyword>
<reference evidence="2" key="1">
    <citation type="submission" date="2016-09" db="EMBL/GenBank/DDBJ databases">
        <authorList>
            <person name="Varghese N."/>
            <person name="Submissions S."/>
        </authorList>
    </citation>
    <scope>NUCLEOTIDE SEQUENCE [LARGE SCALE GENOMIC DNA]</scope>
    <source>
        <strain evidence="2">TNe-862</strain>
    </source>
</reference>
<gene>
    <name evidence="1" type="ORF">SAMN05421548_14911</name>
</gene>
<proteinExistence type="predicted"/>
<dbReference type="RefSeq" id="WP_092006309.1">
    <property type="nucleotide sequence ID" value="NZ_FMYQ01000049.1"/>
</dbReference>
<sequence length="128" mass="13459">MQTGCPGEGQTNKGYATLATLSFFAAGSDQTLLPRIDDTDVNASLAIVVPVYGQRPLAVTELLDVEQHSTRHNARLLATVLDANAGVAVLQETAQHRLETELSCLLGASDRAPALAGNSGYNALKARL</sequence>
<dbReference type="Proteomes" id="UP000198908">
    <property type="component" value="Unassembled WGS sequence"/>
</dbReference>
<protein>
    <submittedName>
        <fullName evidence="1">Uncharacterized protein</fullName>
    </submittedName>
</protein>
<evidence type="ECO:0000313" key="1">
    <source>
        <dbReference type="EMBL" id="SDE44105.1"/>
    </source>
</evidence>